<accession>A0A0C9R5T9</accession>
<dbReference type="RefSeq" id="XP_011305264.1">
    <property type="nucleotide sequence ID" value="XM_011306962.1"/>
</dbReference>
<feature type="compositionally biased region" description="Polar residues" evidence="8">
    <location>
        <begin position="313"/>
        <end position="346"/>
    </location>
</feature>
<evidence type="ECO:0000313" key="17">
    <source>
        <dbReference type="RefSeq" id="XP_011305263.1"/>
    </source>
</evidence>
<keyword evidence="5" id="KW-0013">ADP-ribosylation</keyword>
<reference evidence="11" key="1">
    <citation type="submission" date="2015-01" db="EMBL/GenBank/DDBJ databases">
        <title>Transcriptome Assembly of Fopius arisanus.</title>
        <authorList>
            <person name="Geib S."/>
        </authorList>
    </citation>
    <scope>NUCLEOTIDE SEQUENCE</scope>
</reference>
<evidence type="ECO:0000313" key="16">
    <source>
        <dbReference type="RefSeq" id="XP_011305262.1"/>
    </source>
</evidence>
<dbReference type="GO" id="GO:0005886">
    <property type="term" value="C:plasma membrane"/>
    <property type="evidence" value="ECO:0007669"/>
    <property type="project" value="TreeGrafter"/>
</dbReference>
<dbReference type="GeneID" id="105267844"/>
<evidence type="ECO:0000256" key="4">
    <source>
        <dbReference type="ARBA" id="ARBA00022687"/>
    </source>
</evidence>
<feature type="compositionally biased region" description="Basic residues" evidence="8">
    <location>
        <begin position="627"/>
        <end position="638"/>
    </location>
</feature>
<dbReference type="Gene3D" id="1.10.167.10">
    <property type="entry name" value="Regulator of G-protein Signalling 4, domain 2"/>
    <property type="match status" value="1"/>
</dbReference>
<feature type="region of interest" description="Disordered" evidence="8">
    <location>
        <begin position="1"/>
        <end position="45"/>
    </location>
</feature>
<dbReference type="InterPro" id="IPR032101">
    <property type="entry name" value="Axin_TNKS-bd"/>
</dbReference>
<keyword evidence="2" id="KW-0963">Cytoplasm</keyword>
<dbReference type="InterPro" id="IPR029071">
    <property type="entry name" value="Ubiquitin-like_domsf"/>
</dbReference>
<evidence type="ECO:0000256" key="1">
    <source>
        <dbReference type="ARBA" id="ARBA00004496"/>
    </source>
</evidence>
<feature type="domain" description="RGS" evidence="9">
    <location>
        <begin position="93"/>
        <end position="210"/>
    </location>
</feature>
<dbReference type="SUPFAM" id="SSF48097">
    <property type="entry name" value="Regulator of G-protein signaling, RGS"/>
    <property type="match status" value="1"/>
</dbReference>
<keyword evidence="15" id="KW-1185">Reference proteome</keyword>
<keyword evidence="3" id="KW-0597">Phosphoprotein</keyword>
<protein>
    <submittedName>
        <fullName evidence="14">AXNR_0 protein</fullName>
    </submittedName>
    <submittedName>
        <fullName evidence="12">AXNR_1 protein</fullName>
    </submittedName>
    <submittedName>
        <fullName evidence="13">AXNR_2 protein</fullName>
    </submittedName>
    <submittedName>
        <fullName evidence="11">AXNR_3 protein</fullName>
    </submittedName>
    <submittedName>
        <fullName evidence="16 17">Axin isoform X1</fullName>
    </submittedName>
</protein>
<evidence type="ECO:0000259" key="9">
    <source>
        <dbReference type="PROSITE" id="PS50132"/>
    </source>
</evidence>
<dbReference type="EMBL" id="GBYB01008157">
    <property type="protein sequence ID" value="JAG77924.1"/>
    <property type="molecule type" value="Transcribed_RNA"/>
</dbReference>
<evidence type="ECO:0000256" key="5">
    <source>
        <dbReference type="ARBA" id="ARBA00022765"/>
    </source>
</evidence>
<dbReference type="GO" id="GO:0048468">
    <property type="term" value="P:cell development"/>
    <property type="evidence" value="ECO:0007669"/>
    <property type="project" value="TreeGrafter"/>
</dbReference>
<dbReference type="GO" id="GO:0090090">
    <property type="term" value="P:negative regulation of canonical Wnt signaling pathway"/>
    <property type="evidence" value="ECO:0007669"/>
    <property type="project" value="InterPro"/>
</dbReference>
<dbReference type="InterPro" id="IPR038207">
    <property type="entry name" value="DIX_dom_sf"/>
</dbReference>
<feature type="compositionally biased region" description="Low complexity" evidence="8">
    <location>
        <begin position="696"/>
        <end position="705"/>
    </location>
</feature>
<keyword evidence="6" id="KW-0832">Ubl conjugation</keyword>
<evidence type="ECO:0000313" key="13">
    <source>
        <dbReference type="EMBL" id="JAG85019.1"/>
    </source>
</evidence>
<dbReference type="PROSITE" id="PS50841">
    <property type="entry name" value="DIX"/>
    <property type="match status" value="1"/>
</dbReference>
<organism evidence="11">
    <name type="scientific">Fopius arisanus</name>
    <dbReference type="NCBI Taxonomy" id="64838"/>
    <lineage>
        <taxon>Eukaryota</taxon>
        <taxon>Metazoa</taxon>
        <taxon>Ecdysozoa</taxon>
        <taxon>Arthropoda</taxon>
        <taxon>Hexapoda</taxon>
        <taxon>Insecta</taxon>
        <taxon>Pterygota</taxon>
        <taxon>Neoptera</taxon>
        <taxon>Endopterygota</taxon>
        <taxon>Hymenoptera</taxon>
        <taxon>Apocrita</taxon>
        <taxon>Ichneumonoidea</taxon>
        <taxon>Braconidae</taxon>
        <taxon>Opiinae</taxon>
        <taxon>Fopius</taxon>
    </lineage>
</organism>
<sequence>MTDRMSGSRRSEVRCFNENSPRPPVPGEETGGYNIGRIPPQSPALTPRRSLLARSSSGICDASAPMGFEPEGCCDSSIMETNSPPACLRWATNLNSLLQDREGLQLFRKYLEQEGTSHANPLDFYFACEGLNQEHDKDKVHQLIKAINRRFLQKTQLAIPEHIRKEASRRVKEGRADKTVFDAVQHEVERVIKETIYPNFLSSEIYLGYVSSCQNADSAGCPSSTSSREMSISCGPALLPTLHEDAEFFAGHYSHSACGTPGELRLTRDVLMRTQQTRAMDLRPKTEALAGMYLHPTTSPYHMRSRAPLQYSSYNPVSRQDSELQSLSSDARTESDNLSLTDNSVDGMSIGRSRSVRRHGRESKALRTMGPIHSDPTLYTVIPRTQRVTKDICVPTDPAVLGPILIQKLEAVRREQENEEKLNRHLQEADSICMNSMEGPPSSALADALREKLQIEDDDQAILDQHVSRVWSDPTPSRSPRFESPRGHSPERCKRNVSTHNYTRSYKQRKEKDVFSTFSADSGNIHDFPEGSDLATMGSFSSLGSHIPKSKSVPSEYADSLHKPELYYQGHDQRFRRADMSRRSATKKSMTELTDSGVSVVSDVPPVPVSKEHRLHAWLNQNDKKGDGKHHRHGKKYGSRSGSLERAGRESWGVPSQPFVTDPGMPPLPPPNTAMQLEEARRRLMEEDRARGGAGSIIAPSSSGATSRRYPTAPSNTSTLRKKQDTGDFTTAIFSFCDENVPYRIKIPGHNVTLKQFKEYLPKRGSYRYFFTTECEDVDTKIIQEEITDDTEVLPLWEGKIKAQVKALE</sequence>
<feature type="domain" description="DIX" evidence="10">
    <location>
        <begin position="727"/>
        <end position="809"/>
    </location>
</feature>
<dbReference type="OrthoDB" id="10007451at2759"/>
<evidence type="ECO:0000256" key="8">
    <source>
        <dbReference type="SAM" id="MobiDB-lite"/>
    </source>
</evidence>
<dbReference type="GO" id="GO:0005737">
    <property type="term" value="C:cytoplasm"/>
    <property type="evidence" value="ECO:0007669"/>
    <property type="project" value="UniProtKB-SubCell"/>
</dbReference>
<dbReference type="Gene3D" id="2.40.240.130">
    <property type="match status" value="1"/>
</dbReference>
<name>A0A0C9R5T9_9HYME</name>
<evidence type="ECO:0000313" key="12">
    <source>
        <dbReference type="EMBL" id="JAG82191.1"/>
    </source>
</evidence>
<dbReference type="GO" id="GO:0008013">
    <property type="term" value="F:beta-catenin binding"/>
    <property type="evidence" value="ECO:0007669"/>
    <property type="project" value="TreeGrafter"/>
</dbReference>
<dbReference type="PROSITE" id="PS50132">
    <property type="entry name" value="RGS"/>
    <property type="match status" value="1"/>
</dbReference>
<gene>
    <name evidence="11" type="primary">AXNR_3</name>
    <name evidence="14" type="synonym">AXNR_0</name>
    <name evidence="12" type="synonym">AXNR_1</name>
    <name evidence="13" type="synonym">AXNR_2</name>
    <name evidence="16 17 18" type="synonym">LOC105267844</name>
    <name evidence="14" type="ORF">g.24404</name>
    <name evidence="12" type="ORF">g.24407</name>
    <name evidence="13" type="ORF">g.24418</name>
    <name evidence="11" type="ORF">g.24423</name>
</gene>
<dbReference type="Pfam" id="PF00615">
    <property type="entry name" value="RGS"/>
    <property type="match status" value="1"/>
</dbReference>
<dbReference type="SMART" id="SM00315">
    <property type="entry name" value="RGS"/>
    <property type="match status" value="1"/>
</dbReference>
<evidence type="ECO:0000256" key="2">
    <source>
        <dbReference type="ARBA" id="ARBA00022490"/>
    </source>
</evidence>
<dbReference type="InterPro" id="IPR024066">
    <property type="entry name" value="RGS_subdom1/3"/>
</dbReference>
<dbReference type="KEGG" id="fas:105267844"/>
<dbReference type="InterPro" id="IPR043581">
    <property type="entry name" value="Axin-like"/>
</dbReference>
<dbReference type="InterPro" id="IPR016137">
    <property type="entry name" value="RGS"/>
</dbReference>
<dbReference type="InterPro" id="IPR001158">
    <property type="entry name" value="DIX"/>
</dbReference>
<dbReference type="Proteomes" id="UP000694866">
    <property type="component" value="Unplaced"/>
</dbReference>
<dbReference type="SMART" id="SM00021">
    <property type="entry name" value="DAX"/>
    <property type="match status" value="1"/>
</dbReference>
<feature type="compositionally biased region" description="Basic and acidic residues" evidence="8">
    <location>
        <begin position="480"/>
        <end position="494"/>
    </location>
</feature>
<dbReference type="CDD" id="cd11582">
    <property type="entry name" value="Axin_TNKS_binding"/>
    <property type="match status" value="1"/>
</dbReference>
<dbReference type="GO" id="GO:0032436">
    <property type="term" value="P:positive regulation of proteasomal ubiquitin-dependent protein catabolic process"/>
    <property type="evidence" value="ECO:0007669"/>
    <property type="project" value="TreeGrafter"/>
</dbReference>
<accession>A0A9R1U1X8</accession>
<feature type="region of interest" description="Disordered" evidence="8">
    <location>
        <begin position="619"/>
        <end position="669"/>
    </location>
</feature>
<feature type="region of interest" description="Disordered" evidence="8">
    <location>
        <begin position="466"/>
        <end position="502"/>
    </location>
</feature>
<dbReference type="InterPro" id="IPR044926">
    <property type="entry name" value="RGS_subdomain_2"/>
</dbReference>
<dbReference type="AlphaFoldDB" id="A0A0C9R5T9"/>
<dbReference type="Gene3D" id="1.10.196.10">
    <property type="match status" value="1"/>
</dbReference>
<evidence type="ECO:0000256" key="6">
    <source>
        <dbReference type="ARBA" id="ARBA00022843"/>
    </source>
</evidence>
<dbReference type="RefSeq" id="XP_011305263.1">
    <property type="nucleotide sequence ID" value="XM_011306961.1"/>
</dbReference>
<dbReference type="GO" id="GO:0031625">
    <property type="term" value="F:ubiquitin protein ligase binding"/>
    <property type="evidence" value="ECO:0007669"/>
    <property type="project" value="TreeGrafter"/>
</dbReference>
<feature type="region of interest" description="Disordered" evidence="8">
    <location>
        <begin position="689"/>
        <end position="723"/>
    </location>
</feature>
<accession>A0A9R1T9U2</accession>
<evidence type="ECO:0000313" key="15">
    <source>
        <dbReference type="Proteomes" id="UP000694866"/>
    </source>
</evidence>
<evidence type="ECO:0000256" key="3">
    <source>
        <dbReference type="ARBA" id="ARBA00022553"/>
    </source>
</evidence>
<keyword evidence="4 7" id="KW-0879">Wnt signaling pathway</keyword>
<dbReference type="CTD" id="43565"/>
<evidence type="ECO:0000313" key="14">
    <source>
        <dbReference type="EMBL" id="JAG85021.1"/>
    </source>
</evidence>
<dbReference type="Pfam" id="PF00778">
    <property type="entry name" value="DIX"/>
    <property type="match status" value="1"/>
</dbReference>
<evidence type="ECO:0000256" key="7">
    <source>
        <dbReference type="PROSITE-ProRule" id="PRU00069"/>
    </source>
</evidence>
<dbReference type="GO" id="GO:0005634">
    <property type="term" value="C:nucleus"/>
    <property type="evidence" value="ECO:0007669"/>
    <property type="project" value="TreeGrafter"/>
</dbReference>
<evidence type="ECO:0000259" key="10">
    <source>
        <dbReference type="PROSITE" id="PS50841"/>
    </source>
</evidence>
<dbReference type="RefSeq" id="XP_011305262.1">
    <property type="nucleotide sequence ID" value="XM_011306960.1"/>
</dbReference>
<reference evidence="16 17" key="2">
    <citation type="submission" date="2025-04" db="UniProtKB">
        <authorList>
            <consortium name="RefSeq"/>
        </authorList>
    </citation>
    <scope>IDENTIFICATION</scope>
    <source>
        <strain evidence="16 17">USDA-PBARC FA_bdor</strain>
        <tissue evidence="16 17">Whole organism</tissue>
    </source>
</reference>
<dbReference type="InterPro" id="IPR014936">
    <property type="entry name" value="Axin_b-cat-bd"/>
</dbReference>
<dbReference type="GO" id="GO:0030877">
    <property type="term" value="C:beta-catenin destruction complex"/>
    <property type="evidence" value="ECO:0007669"/>
    <property type="project" value="TreeGrafter"/>
</dbReference>
<evidence type="ECO:0000313" key="11">
    <source>
        <dbReference type="EMBL" id="JAG77924.1"/>
    </source>
</evidence>
<dbReference type="InterPro" id="IPR036305">
    <property type="entry name" value="RGS_sf"/>
</dbReference>
<proteinExistence type="predicted"/>
<dbReference type="GO" id="GO:0060090">
    <property type="term" value="F:molecular adaptor activity"/>
    <property type="evidence" value="ECO:0007669"/>
    <property type="project" value="TreeGrafter"/>
</dbReference>
<dbReference type="GO" id="GO:0019901">
    <property type="term" value="F:protein kinase binding"/>
    <property type="evidence" value="ECO:0007669"/>
    <property type="project" value="TreeGrafter"/>
</dbReference>
<dbReference type="EMBL" id="GBYB01015252">
    <property type="protein sequence ID" value="JAG85019.1"/>
    <property type="molecule type" value="Transcribed_RNA"/>
</dbReference>
<evidence type="ECO:0000313" key="18">
    <source>
        <dbReference type="RefSeq" id="XP_011305264.1"/>
    </source>
</evidence>
<accession>A0A9R1U302</accession>
<dbReference type="EMBL" id="GBYB01012424">
    <property type="protein sequence ID" value="JAG82191.1"/>
    <property type="molecule type" value="Transcribed_RNA"/>
</dbReference>
<dbReference type="PANTHER" id="PTHR46102:SF2">
    <property type="entry name" value="AXIN"/>
    <property type="match status" value="1"/>
</dbReference>
<dbReference type="SUPFAM" id="SSF54236">
    <property type="entry name" value="Ubiquitin-like"/>
    <property type="match status" value="1"/>
</dbReference>
<feature type="region of interest" description="Disordered" evidence="8">
    <location>
        <begin position="313"/>
        <end position="371"/>
    </location>
</feature>
<comment type="subcellular location">
    <subcellularLocation>
        <location evidence="1">Cytoplasm</location>
    </subcellularLocation>
</comment>
<dbReference type="GO" id="GO:0016055">
    <property type="term" value="P:Wnt signaling pathway"/>
    <property type="evidence" value="ECO:0007669"/>
    <property type="project" value="UniProtKB-KW"/>
</dbReference>
<dbReference type="PANTHER" id="PTHR46102">
    <property type="entry name" value="AXIN"/>
    <property type="match status" value="1"/>
</dbReference>
<dbReference type="EMBL" id="GBYB01015254">
    <property type="protein sequence ID" value="JAG85021.1"/>
    <property type="molecule type" value="Transcribed_RNA"/>
</dbReference>
<dbReference type="Pfam" id="PF08833">
    <property type="entry name" value="Axin_b-cat_bind"/>
    <property type="match status" value="1"/>
</dbReference>